<feature type="non-terminal residue" evidence="1">
    <location>
        <position position="19"/>
    </location>
</feature>
<dbReference type="EMBL" id="CADCTH010000216">
    <property type="protein sequence ID" value="CAA9242773.1"/>
    <property type="molecule type" value="Genomic_DNA"/>
</dbReference>
<evidence type="ECO:0000313" key="1">
    <source>
        <dbReference type="EMBL" id="CAA9242773.1"/>
    </source>
</evidence>
<sequence>GPATRVAVVAGAVRPRAHG</sequence>
<accession>A0A6J4I6Z2</accession>
<reference evidence="1" key="1">
    <citation type="submission" date="2020-02" db="EMBL/GenBank/DDBJ databases">
        <authorList>
            <person name="Meier V. D."/>
        </authorList>
    </citation>
    <scope>NUCLEOTIDE SEQUENCE</scope>
    <source>
        <strain evidence="1">AVDCRST_MAG54</strain>
    </source>
</reference>
<dbReference type="AlphaFoldDB" id="A0A6J4I6Z2"/>
<organism evidence="1">
    <name type="scientific">uncultured Actinomycetospora sp</name>
    <dbReference type="NCBI Taxonomy" id="1135996"/>
    <lineage>
        <taxon>Bacteria</taxon>
        <taxon>Bacillati</taxon>
        <taxon>Actinomycetota</taxon>
        <taxon>Actinomycetes</taxon>
        <taxon>Pseudonocardiales</taxon>
        <taxon>Pseudonocardiaceae</taxon>
        <taxon>Actinomycetospora</taxon>
        <taxon>environmental samples</taxon>
    </lineage>
</organism>
<name>A0A6J4I6Z2_9PSEU</name>
<proteinExistence type="predicted"/>
<gene>
    <name evidence="1" type="ORF">AVDCRST_MAG54-1583</name>
</gene>
<feature type="non-terminal residue" evidence="1">
    <location>
        <position position="1"/>
    </location>
</feature>
<protein>
    <submittedName>
        <fullName evidence="1">Uncharacterized protein</fullName>
    </submittedName>
</protein>